<comment type="subcellular location">
    <subcellularLocation>
        <location evidence="2">Gas vesicle</location>
    </subcellularLocation>
</comment>
<comment type="caution">
    <text evidence="4">The sequence shown here is derived from an EMBL/GenBank/DDBJ whole genome shotgun (WGS) entry which is preliminary data.</text>
</comment>
<gene>
    <name evidence="4" type="ORF">G5C51_19715</name>
</gene>
<evidence type="ECO:0000256" key="2">
    <source>
        <dbReference type="ARBA" id="ARBA00035108"/>
    </source>
</evidence>
<dbReference type="Proteomes" id="UP000481583">
    <property type="component" value="Unassembled WGS sequence"/>
</dbReference>
<evidence type="ECO:0000313" key="4">
    <source>
        <dbReference type="EMBL" id="NGN66112.1"/>
    </source>
</evidence>
<organism evidence="4 5">
    <name type="scientific">Streptomyces coryli</name>
    <dbReference type="NCBI Taxonomy" id="1128680"/>
    <lineage>
        <taxon>Bacteria</taxon>
        <taxon>Bacillati</taxon>
        <taxon>Actinomycetota</taxon>
        <taxon>Actinomycetes</taxon>
        <taxon>Kitasatosporales</taxon>
        <taxon>Streptomycetaceae</taxon>
        <taxon>Streptomyces</taxon>
    </lineage>
</organism>
<dbReference type="AlphaFoldDB" id="A0A6G4U280"/>
<evidence type="ECO:0000256" key="3">
    <source>
        <dbReference type="ARBA" id="ARBA00035643"/>
    </source>
</evidence>
<dbReference type="PANTHER" id="PTHR36852:SF1">
    <property type="entry name" value="PROTEIN GVPL 2"/>
    <property type="match status" value="1"/>
</dbReference>
<keyword evidence="1" id="KW-0304">Gas vesicle</keyword>
<dbReference type="Pfam" id="PF06386">
    <property type="entry name" value="GvpL_GvpF"/>
    <property type="match status" value="1"/>
</dbReference>
<dbReference type="PANTHER" id="PTHR36852">
    <property type="entry name" value="PROTEIN GVPL 2"/>
    <property type="match status" value="1"/>
</dbReference>
<comment type="similarity">
    <text evidence="3">Belongs to the gas vesicle GvpF/GvpL family.</text>
</comment>
<protein>
    <submittedName>
        <fullName evidence="4">GvpL/GvpF family gas vesicle protein</fullName>
    </submittedName>
</protein>
<accession>A0A6G4U280</accession>
<dbReference type="InterPro" id="IPR009430">
    <property type="entry name" value="GvpL/GvpF"/>
</dbReference>
<name>A0A6G4U280_9ACTN</name>
<dbReference type="GO" id="GO:0031412">
    <property type="term" value="P:gas vesicle organization"/>
    <property type="evidence" value="ECO:0007669"/>
    <property type="project" value="InterPro"/>
</dbReference>
<keyword evidence="5" id="KW-1185">Reference proteome</keyword>
<dbReference type="EMBL" id="JAAKZV010000084">
    <property type="protein sequence ID" value="NGN66112.1"/>
    <property type="molecule type" value="Genomic_DNA"/>
</dbReference>
<sequence length="250" mass="27535">MTELWYVYAVTRADTPPPKDVPGIVGGEVRAVSDGALAAVVSQVPEEDFEGAALHAHLEDFRWLEATARAHQGVVDAAFAAGCALPLRLATVYRDEEGVRRMLHTSAAEFTRALDRLDGRLEWGVKVYLDEEEEAAARKDTTAAEPADGRSYLRARLAQRQTRDDAKTRSRAFSERLHETLRHRSEAQRVLRPQDQQLAAGPGRNVFNAAYLVPADDKAFDAELRGLADSAPGLRVEITGPWPPYSFADA</sequence>
<reference evidence="4 5" key="1">
    <citation type="submission" date="2020-02" db="EMBL/GenBank/DDBJ databases">
        <title>Whole-genome analyses of novel actinobacteria.</title>
        <authorList>
            <person name="Sahin N."/>
        </authorList>
    </citation>
    <scope>NUCLEOTIDE SEQUENCE [LARGE SCALE GENOMIC DNA]</scope>
    <source>
        <strain evidence="4 5">A7024</strain>
    </source>
</reference>
<evidence type="ECO:0000313" key="5">
    <source>
        <dbReference type="Proteomes" id="UP000481583"/>
    </source>
</evidence>
<dbReference type="RefSeq" id="WP_165239185.1">
    <property type="nucleotide sequence ID" value="NZ_JAAKZV010000084.1"/>
</dbReference>
<dbReference type="GO" id="GO:0031411">
    <property type="term" value="C:gas vesicle"/>
    <property type="evidence" value="ECO:0007669"/>
    <property type="project" value="UniProtKB-SubCell"/>
</dbReference>
<proteinExistence type="inferred from homology"/>
<evidence type="ECO:0000256" key="1">
    <source>
        <dbReference type="ARBA" id="ARBA00022987"/>
    </source>
</evidence>